<dbReference type="GeneID" id="19161344"/>
<dbReference type="InterPro" id="IPR016162">
    <property type="entry name" value="Ald_DH_N"/>
</dbReference>
<dbReference type="OrthoDB" id="5596991at2759"/>
<accession>W9XZX0</accession>
<dbReference type="AlphaFoldDB" id="W9XZX0"/>
<dbReference type="Pfam" id="PF00171">
    <property type="entry name" value="Aldedh"/>
    <property type="match status" value="1"/>
</dbReference>
<dbReference type="HOGENOM" id="CLU_023881_0_0_1"/>
<evidence type="ECO:0000313" key="4">
    <source>
        <dbReference type="Proteomes" id="UP000019484"/>
    </source>
</evidence>
<dbReference type="InterPro" id="IPR016161">
    <property type="entry name" value="Ald_DH/histidinol_DH"/>
</dbReference>
<dbReference type="RefSeq" id="XP_007725545.1">
    <property type="nucleotide sequence ID" value="XM_007727355.1"/>
</dbReference>
<dbReference type="InterPro" id="IPR015590">
    <property type="entry name" value="Aldehyde_DH_dom"/>
</dbReference>
<dbReference type="EMBL" id="AMWN01000005">
    <property type="protein sequence ID" value="EXJ86107.1"/>
    <property type="molecule type" value="Genomic_DNA"/>
</dbReference>
<proteinExistence type="predicted"/>
<dbReference type="eggNOG" id="KOG2456">
    <property type="taxonomic scope" value="Eukaryota"/>
</dbReference>
<comment type="caution">
    <text evidence="3">The sequence shown here is derived from an EMBL/GenBank/DDBJ whole genome shotgun (WGS) entry which is preliminary data.</text>
</comment>
<feature type="transmembrane region" description="Helical" evidence="1">
    <location>
        <begin position="480"/>
        <end position="500"/>
    </location>
</feature>
<evidence type="ECO:0000259" key="2">
    <source>
        <dbReference type="Pfam" id="PF00171"/>
    </source>
</evidence>
<keyword evidence="1" id="KW-0812">Transmembrane</keyword>
<feature type="domain" description="Aldehyde dehydrogenase" evidence="2">
    <location>
        <begin position="198"/>
        <end position="352"/>
    </location>
</feature>
<dbReference type="Proteomes" id="UP000019484">
    <property type="component" value="Unassembled WGS sequence"/>
</dbReference>
<evidence type="ECO:0000256" key="1">
    <source>
        <dbReference type="SAM" id="Phobius"/>
    </source>
</evidence>
<dbReference type="PANTHER" id="PTHR43111">
    <property type="entry name" value="ALDEHYDE DEHYDROGENASE B-RELATED"/>
    <property type="match status" value="1"/>
</dbReference>
<protein>
    <recommendedName>
        <fullName evidence="2">Aldehyde dehydrogenase domain-containing protein</fullName>
    </recommendedName>
</protein>
<keyword evidence="4" id="KW-1185">Reference proteome</keyword>
<dbReference type="Gene3D" id="3.40.605.10">
    <property type="entry name" value="Aldehyde Dehydrogenase, Chain A, domain 1"/>
    <property type="match status" value="1"/>
</dbReference>
<reference evidence="3 4" key="1">
    <citation type="submission" date="2013-03" db="EMBL/GenBank/DDBJ databases">
        <title>The Genome Sequence of Capronia coronata CBS 617.96.</title>
        <authorList>
            <consortium name="The Broad Institute Genomics Platform"/>
            <person name="Cuomo C."/>
            <person name="de Hoog S."/>
            <person name="Gorbushina A."/>
            <person name="Walker B."/>
            <person name="Young S.K."/>
            <person name="Zeng Q."/>
            <person name="Gargeya S."/>
            <person name="Fitzgerald M."/>
            <person name="Haas B."/>
            <person name="Abouelleil A."/>
            <person name="Allen A.W."/>
            <person name="Alvarado L."/>
            <person name="Arachchi H.M."/>
            <person name="Berlin A.M."/>
            <person name="Chapman S.B."/>
            <person name="Gainer-Dewar J."/>
            <person name="Goldberg J."/>
            <person name="Griggs A."/>
            <person name="Gujja S."/>
            <person name="Hansen M."/>
            <person name="Howarth C."/>
            <person name="Imamovic A."/>
            <person name="Ireland A."/>
            <person name="Larimer J."/>
            <person name="McCowan C."/>
            <person name="Murphy C."/>
            <person name="Pearson M."/>
            <person name="Poon T.W."/>
            <person name="Priest M."/>
            <person name="Roberts A."/>
            <person name="Saif S."/>
            <person name="Shea T."/>
            <person name="Sisk P."/>
            <person name="Sykes S."/>
            <person name="Wortman J."/>
            <person name="Nusbaum C."/>
            <person name="Birren B."/>
        </authorList>
    </citation>
    <scope>NUCLEOTIDE SEQUENCE [LARGE SCALE GENOMIC DNA]</scope>
    <source>
        <strain evidence="3 4">CBS 617.96</strain>
    </source>
</reference>
<sequence length="513" mass="54022">MANSVERVLAAAVQGQARSPRFIQKQLSKLHAALTKDGLAIRTTIKSETKHSTAEVEVQYALTLEAVAALFAQIDDLEQALREEYHLARLENSPSHKVPYSIVYIVPSRYNLFYSCVTAVAAAIAAGNCVILELAQTTSRISEVVQKTLSNTLDRDTFTTVDTRIDLETLPKGSVRLFGDGDGANPSRTDLVPPSTRSIAIVDRAANTREAAAAVLRARFSFAGQSPLAPDVVLVNEFRLKEFCTSVAELTSKYLAAQFEGGVGANGSTGAGAGAGAGRSPPATATKISSTELQQAGAEILVSGSKGAVARIGIDDRKSPLLRKPIREPLLLIHPVRSVDDAIDFANADGGGGGSSGSGLGGEPLAALYTFGPPEVAKYLSQFVDARVSCANDIPVELVGAPATPVGHATQLGGAGPYSMGIFSVPKPEYIRYDAKFSNLGKLLDGNDVEGAMQARRAAEALNITVKQPPGHAIGFFEQGLLLGGSILLTTVVAGNVLFWKYGMPAIAKRVRH</sequence>
<keyword evidence="1" id="KW-0472">Membrane</keyword>
<dbReference type="Gene3D" id="3.40.309.10">
    <property type="entry name" value="Aldehyde Dehydrogenase, Chain A, domain 2"/>
    <property type="match status" value="1"/>
</dbReference>
<name>W9XZX0_9EURO</name>
<dbReference type="STRING" id="1182541.W9XZX0"/>
<dbReference type="PANTHER" id="PTHR43111:SF1">
    <property type="entry name" value="ALDEHYDE DEHYDROGENASE B-RELATED"/>
    <property type="match status" value="1"/>
</dbReference>
<keyword evidence="1" id="KW-1133">Transmembrane helix</keyword>
<dbReference type="SUPFAM" id="SSF53720">
    <property type="entry name" value="ALDH-like"/>
    <property type="match status" value="1"/>
</dbReference>
<dbReference type="InterPro" id="IPR016163">
    <property type="entry name" value="Ald_DH_C"/>
</dbReference>
<organism evidence="3 4">
    <name type="scientific">Capronia coronata CBS 617.96</name>
    <dbReference type="NCBI Taxonomy" id="1182541"/>
    <lineage>
        <taxon>Eukaryota</taxon>
        <taxon>Fungi</taxon>
        <taxon>Dikarya</taxon>
        <taxon>Ascomycota</taxon>
        <taxon>Pezizomycotina</taxon>
        <taxon>Eurotiomycetes</taxon>
        <taxon>Chaetothyriomycetidae</taxon>
        <taxon>Chaetothyriales</taxon>
        <taxon>Herpotrichiellaceae</taxon>
        <taxon>Capronia</taxon>
    </lineage>
</organism>
<dbReference type="GO" id="GO:0016620">
    <property type="term" value="F:oxidoreductase activity, acting on the aldehyde or oxo group of donors, NAD or NADP as acceptor"/>
    <property type="evidence" value="ECO:0007669"/>
    <property type="project" value="InterPro"/>
</dbReference>
<gene>
    <name evidence="3" type="ORF">A1O1_06476</name>
</gene>
<evidence type="ECO:0000313" key="3">
    <source>
        <dbReference type="EMBL" id="EXJ86107.1"/>
    </source>
</evidence>